<sequence>MKNDKIRLLLIIIPGVILFGGCEGKIDKQKAPFTHKDSVIDKKKSKTLVNNDNIVPDGNTRPYKEVDSLMELIKQNYKVVVVQKLEKICVKSDGDLSEYLDDVGNKLFNDHLNEFTDYLIDNPNSCLKGKLIEEISSELYVYPKSERPGKLLEEEEKVLASASKQKLSSKKMAFIKEIFKNVNPDLLD</sequence>
<dbReference type="PROSITE" id="PS51257">
    <property type="entry name" value="PROKAR_LIPOPROTEIN"/>
    <property type="match status" value="1"/>
</dbReference>
<dbReference type="RefSeq" id="WP_191161387.1">
    <property type="nucleotide sequence ID" value="NZ_JACWMX010000002.1"/>
</dbReference>
<gene>
    <name evidence="1" type="ORF">IDJ76_04975</name>
</gene>
<name>A0A926NR99_9SPHI</name>
<keyword evidence="2" id="KW-1185">Reference proteome</keyword>
<accession>A0A926NR99</accession>
<dbReference type="EMBL" id="JACWMX010000002">
    <property type="protein sequence ID" value="MBD1392445.1"/>
    <property type="molecule type" value="Genomic_DNA"/>
</dbReference>
<protein>
    <recommendedName>
        <fullName evidence="3">Lipoprotein</fullName>
    </recommendedName>
</protein>
<comment type="caution">
    <text evidence="1">The sequence shown here is derived from an EMBL/GenBank/DDBJ whole genome shotgun (WGS) entry which is preliminary data.</text>
</comment>
<reference evidence="1" key="1">
    <citation type="submission" date="2020-09" db="EMBL/GenBank/DDBJ databases">
        <title>Novel species of Mucilaginibacter isolated from a glacier on the Tibetan Plateau.</title>
        <authorList>
            <person name="Liu Q."/>
            <person name="Xin Y.-H."/>
        </authorList>
    </citation>
    <scope>NUCLEOTIDE SEQUENCE</scope>
    <source>
        <strain evidence="1">ZB1P21</strain>
    </source>
</reference>
<organism evidence="1 2">
    <name type="scientific">Mucilaginibacter glaciei</name>
    <dbReference type="NCBI Taxonomy" id="2772109"/>
    <lineage>
        <taxon>Bacteria</taxon>
        <taxon>Pseudomonadati</taxon>
        <taxon>Bacteroidota</taxon>
        <taxon>Sphingobacteriia</taxon>
        <taxon>Sphingobacteriales</taxon>
        <taxon>Sphingobacteriaceae</taxon>
        <taxon>Mucilaginibacter</taxon>
    </lineage>
</organism>
<evidence type="ECO:0008006" key="3">
    <source>
        <dbReference type="Google" id="ProtNLM"/>
    </source>
</evidence>
<evidence type="ECO:0000313" key="1">
    <source>
        <dbReference type="EMBL" id="MBD1392445.1"/>
    </source>
</evidence>
<dbReference type="Proteomes" id="UP000619078">
    <property type="component" value="Unassembled WGS sequence"/>
</dbReference>
<evidence type="ECO:0000313" key="2">
    <source>
        <dbReference type="Proteomes" id="UP000619078"/>
    </source>
</evidence>
<proteinExistence type="predicted"/>
<dbReference type="AlphaFoldDB" id="A0A926NR99"/>